<evidence type="ECO:0000313" key="3">
    <source>
        <dbReference type="Proteomes" id="UP000601435"/>
    </source>
</evidence>
<comment type="caution">
    <text evidence="2">The sequence shown here is derived from an EMBL/GenBank/DDBJ whole genome shotgun (WGS) entry which is preliminary data.</text>
</comment>
<dbReference type="AlphaFoldDB" id="A0A812Y7D2"/>
<evidence type="ECO:0000313" key="2">
    <source>
        <dbReference type="EMBL" id="CAE7763255.1"/>
    </source>
</evidence>
<evidence type="ECO:0000256" key="1">
    <source>
        <dbReference type="SAM" id="MobiDB-lite"/>
    </source>
</evidence>
<name>A0A812Y7D2_9DINO</name>
<reference evidence="2" key="1">
    <citation type="submission" date="2021-02" db="EMBL/GenBank/DDBJ databases">
        <authorList>
            <person name="Dougan E. K."/>
            <person name="Rhodes N."/>
            <person name="Thang M."/>
            <person name="Chan C."/>
        </authorList>
    </citation>
    <scope>NUCLEOTIDE SEQUENCE</scope>
</reference>
<feature type="non-terminal residue" evidence="2">
    <location>
        <position position="1"/>
    </location>
</feature>
<dbReference type="Proteomes" id="UP000601435">
    <property type="component" value="Unassembled WGS sequence"/>
</dbReference>
<dbReference type="EMBL" id="CAJNJA010040119">
    <property type="protein sequence ID" value="CAE7763255.1"/>
    <property type="molecule type" value="Genomic_DNA"/>
</dbReference>
<sequence length="520" mass="57041">MDMDETLIGEVDVSDPDTQARLLTTELEVHGLTTWLFPDEDALARWQGPWKRGVHADACAQPEDTHLTQAFDSLFSKLLPAARSRQRLLQVGDLRDSNEEDPARLLVQRHGLQGMVAAGSRPSESPETWRQGPPRSAIDFSLEGGTELAQQLGEWAQVDVLRMDQGLPGSCMLLRGLLIGGLSARMILSFTNSQFPPPLRYVGLAEELPESLQGCSLSYLQDILEREGFRLQLLSGPYAAFVHDILLGTLNAEGLARDVDEFECYRSSRIWGFEPDFPIEVVRDWFFGIASSRAASQEVLSRSFGNVSQLVGHLPMERKPGYLLYSFGRDRKKDAWSGEGTPGPGYYSLDYANALVCASAASMGTAAARSHCSDTRRSMKKEKSDPNTHLHVMEAWVTSTAAGPSPRIGFGTETREAQVSDLELLRACPESRYGSGPGLVYHPDYRRVRPESAGRSFPRDKSGGLASSAGGTSGQVAPSSYQHHDQERCSCCNSFRCHPERKAKQDLSCGKGSARAGSLL</sequence>
<organism evidence="2 3">
    <name type="scientific">Symbiodinium necroappetens</name>
    <dbReference type="NCBI Taxonomy" id="1628268"/>
    <lineage>
        <taxon>Eukaryota</taxon>
        <taxon>Sar</taxon>
        <taxon>Alveolata</taxon>
        <taxon>Dinophyceae</taxon>
        <taxon>Suessiales</taxon>
        <taxon>Symbiodiniaceae</taxon>
        <taxon>Symbiodinium</taxon>
    </lineage>
</organism>
<feature type="region of interest" description="Disordered" evidence="1">
    <location>
        <begin position="450"/>
        <end position="480"/>
    </location>
</feature>
<keyword evidence="3" id="KW-1185">Reference proteome</keyword>
<proteinExistence type="predicted"/>
<feature type="compositionally biased region" description="Basic and acidic residues" evidence="1">
    <location>
        <begin position="450"/>
        <end position="462"/>
    </location>
</feature>
<dbReference type="OrthoDB" id="411005at2759"/>
<gene>
    <name evidence="2" type="primary">ABCG15</name>
    <name evidence="2" type="ORF">SNEC2469_LOCUS22221</name>
</gene>
<feature type="non-terminal residue" evidence="2">
    <location>
        <position position="520"/>
    </location>
</feature>
<protein>
    <submittedName>
        <fullName evidence="2">ABCG15 protein</fullName>
    </submittedName>
</protein>
<accession>A0A812Y7D2</accession>